<comment type="caution">
    <text evidence="1">The sequence shown here is derived from an EMBL/GenBank/DDBJ whole genome shotgun (WGS) entry which is preliminary data.</text>
</comment>
<protein>
    <submittedName>
        <fullName evidence="1">Glc operon protein GlcG</fullName>
    </submittedName>
</protein>
<dbReference type="Pfam" id="PF03928">
    <property type="entry name" value="HbpS-like"/>
    <property type="match status" value="1"/>
</dbReference>
<name>A0ABV2S0U2_BRAJP</name>
<sequence>MSSQPLTHSKRQLTYAAAAIAIEAAVAKSREIAAPECIAIVDAGGNLLAFARVDGAAVLARDPAIAKAATSASIGVPTGGIPFELGANLAFASHGGIANLGGGFPIVFRGDVVGAIGVGSGTTEQDIAVAEAGRNAILAALTAAA</sequence>
<dbReference type="Proteomes" id="UP001549291">
    <property type="component" value="Unassembled WGS sequence"/>
</dbReference>
<gene>
    <name evidence="1" type="ORF">ABIF63_006551</name>
</gene>
<organism evidence="1 2">
    <name type="scientific">Bradyrhizobium japonicum</name>
    <dbReference type="NCBI Taxonomy" id="375"/>
    <lineage>
        <taxon>Bacteria</taxon>
        <taxon>Pseudomonadati</taxon>
        <taxon>Pseudomonadota</taxon>
        <taxon>Alphaproteobacteria</taxon>
        <taxon>Hyphomicrobiales</taxon>
        <taxon>Nitrobacteraceae</taxon>
        <taxon>Bradyrhizobium</taxon>
    </lineage>
</organism>
<dbReference type="InterPro" id="IPR052517">
    <property type="entry name" value="GlcG_carb_metab_protein"/>
</dbReference>
<reference evidence="1 2" key="1">
    <citation type="submission" date="2024-06" db="EMBL/GenBank/DDBJ databases">
        <title>Genomic Encyclopedia of Type Strains, Phase V (KMG-V): Genome sequencing to study the core and pangenomes of soil and plant-associated prokaryotes.</title>
        <authorList>
            <person name="Whitman W."/>
        </authorList>
    </citation>
    <scope>NUCLEOTIDE SEQUENCE [LARGE SCALE GENOMIC DNA]</scope>
    <source>
        <strain evidence="1 2">USDA 160</strain>
    </source>
</reference>
<keyword evidence="2" id="KW-1185">Reference proteome</keyword>
<dbReference type="InterPro" id="IPR038084">
    <property type="entry name" value="PduO/GlcC-like_sf"/>
</dbReference>
<dbReference type="SUPFAM" id="SSF143744">
    <property type="entry name" value="GlcG-like"/>
    <property type="match status" value="1"/>
</dbReference>
<dbReference type="InterPro" id="IPR005624">
    <property type="entry name" value="PduO/GlcC-like"/>
</dbReference>
<dbReference type="EMBL" id="JBEPTQ010000002">
    <property type="protein sequence ID" value="MET4722445.1"/>
    <property type="molecule type" value="Genomic_DNA"/>
</dbReference>
<dbReference type="RefSeq" id="WP_038955249.1">
    <property type="nucleotide sequence ID" value="NZ_CP066351.1"/>
</dbReference>
<dbReference type="PANTHER" id="PTHR34309:SF1">
    <property type="entry name" value="PROTEIN GLCG"/>
    <property type="match status" value="1"/>
</dbReference>
<evidence type="ECO:0000313" key="1">
    <source>
        <dbReference type="EMBL" id="MET4722445.1"/>
    </source>
</evidence>
<dbReference type="Gene3D" id="3.30.450.150">
    <property type="entry name" value="Haem-degrading domain"/>
    <property type="match status" value="1"/>
</dbReference>
<dbReference type="PANTHER" id="PTHR34309">
    <property type="entry name" value="SLR1406 PROTEIN"/>
    <property type="match status" value="1"/>
</dbReference>
<proteinExistence type="predicted"/>
<evidence type="ECO:0000313" key="2">
    <source>
        <dbReference type="Proteomes" id="UP001549291"/>
    </source>
</evidence>
<accession>A0ABV2S0U2</accession>